<reference evidence="1 2" key="1">
    <citation type="submission" date="2017-03" db="EMBL/GenBank/DDBJ databases">
        <title>Genome sequence of Clostridium oryzae DSM 28571.</title>
        <authorList>
            <person name="Poehlein A."/>
            <person name="Daniel R."/>
        </authorList>
    </citation>
    <scope>NUCLEOTIDE SEQUENCE [LARGE SCALE GENOMIC DNA]</scope>
    <source>
        <strain evidence="1 2">DSM 28571</strain>
    </source>
</reference>
<comment type="caution">
    <text evidence="1">The sequence shown here is derived from an EMBL/GenBank/DDBJ whole genome shotgun (WGS) entry which is preliminary data.</text>
</comment>
<dbReference type="Proteomes" id="UP000190080">
    <property type="component" value="Unassembled WGS sequence"/>
</dbReference>
<protein>
    <submittedName>
        <fullName evidence="1">Uncharacterized protein</fullName>
    </submittedName>
</protein>
<gene>
    <name evidence="1" type="ORF">CLORY_36630</name>
</gene>
<keyword evidence="2" id="KW-1185">Reference proteome</keyword>
<sequence length="222" mass="26051">MIIFHLEFDQEVPQYACSSCSNCHSIFGRSLCSVKNRGCCWYFPKFTLYEIHKMVKTKEGSKVLSSILKLPNVKIYSYHIHAIGRMDKVGYDRYLKNNKSEDINVKDKSIFFRTCPFVKPGIGCTLPKRYRSYVCNLFICSEVASVLSKNNLFNVYMNERQNYARWVQWENLSLEMMLRENKVNLESDFQNTINILKELPLESYEFPKLAQIEEHSGFNRSA</sequence>
<dbReference type="RefSeq" id="WP_079427171.1">
    <property type="nucleotide sequence ID" value="NZ_MZGV01000059.1"/>
</dbReference>
<dbReference type="EMBL" id="MZGV01000059">
    <property type="protein sequence ID" value="OPJ58300.1"/>
    <property type="molecule type" value="Genomic_DNA"/>
</dbReference>
<accession>A0A1V4IEM3</accession>
<proteinExistence type="predicted"/>
<organism evidence="1 2">
    <name type="scientific">Clostridium oryzae</name>
    <dbReference type="NCBI Taxonomy" id="1450648"/>
    <lineage>
        <taxon>Bacteria</taxon>
        <taxon>Bacillati</taxon>
        <taxon>Bacillota</taxon>
        <taxon>Clostridia</taxon>
        <taxon>Eubacteriales</taxon>
        <taxon>Clostridiaceae</taxon>
        <taxon>Clostridium</taxon>
    </lineage>
</organism>
<dbReference type="OrthoDB" id="2876964at2"/>
<evidence type="ECO:0000313" key="2">
    <source>
        <dbReference type="Proteomes" id="UP000190080"/>
    </source>
</evidence>
<name>A0A1V4IEM3_9CLOT</name>
<dbReference type="AlphaFoldDB" id="A0A1V4IEM3"/>
<evidence type="ECO:0000313" key="1">
    <source>
        <dbReference type="EMBL" id="OPJ58300.1"/>
    </source>
</evidence>
<dbReference type="STRING" id="1450648.CLORY_36630"/>